<protein>
    <submittedName>
        <fullName evidence="6">16S rRNA (Cytosine967-C5)-methyltransferase</fullName>
        <ecNumber evidence="6">2.1.1.176</ecNumber>
    </submittedName>
    <submittedName>
        <fullName evidence="7">Methyltransferase domain-containing protein</fullName>
    </submittedName>
</protein>
<dbReference type="InterPro" id="IPR023267">
    <property type="entry name" value="RCMT"/>
</dbReference>
<dbReference type="EC" id="2.1.1.176" evidence="6"/>
<dbReference type="PANTHER" id="PTHR22807">
    <property type="entry name" value="NOP2 YEAST -RELATED NOL1/NOP2/FMU SUN DOMAIN-CONTAINING"/>
    <property type="match status" value="1"/>
</dbReference>
<evidence type="ECO:0000256" key="1">
    <source>
        <dbReference type="ARBA" id="ARBA00022603"/>
    </source>
</evidence>
<dbReference type="Proteomes" id="UP000427373">
    <property type="component" value="Chromosome"/>
</dbReference>
<evidence type="ECO:0000313" key="6">
    <source>
        <dbReference type="EMBL" id="MBB5254405.1"/>
    </source>
</evidence>
<dbReference type="Proteomes" id="UP000582213">
    <property type="component" value="Unassembled WGS sequence"/>
</dbReference>
<sequence length="370" mass="43518">MKIHNDFSHMNRKIEAFSLAIDLIKKMKIQPEKAFDISFRKLKLKDNRETLYQEFLRVIKNYYYYSELYPDKEIEEIIAYSLKEDKIALPQWVKERLSYIKLDDFSKLFHKKTWIRVNTLKVNVKEAISSLMKKGFELVRDDFDFLFQVTRSPFRISKTEEFQKGEIVIQDKASVYVVTVLDPKPYERILEVGSAPGMKTSLIQQLTNNKAYVIALDISEKRIQVQRELMEKMGVENYELIVADGENLPIKEVDKILIDAPCSNSGTINADPSVFLRLNKNEVIKLSRLQKEIVREASKLRKPVIYSTCSLFPEEGEKIVEEYSDYLIKLTDDPTHYGYMRSKVWLRVMRFYPHIHGTEGFFISKLDFSK</sequence>
<proteinExistence type="predicted"/>
<name>A0A650CEQ0_SULOH</name>
<dbReference type="Pfam" id="PF01189">
    <property type="entry name" value="Methyltr_RsmB-F"/>
    <property type="match status" value="1"/>
</dbReference>
<evidence type="ECO:0000256" key="3">
    <source>
        <dbReference type="ARBA" id="ARBA00022691"/>
    </source>
</evidence>
<keyword evidence="8" id="KW-1185">Reference proteome</keyword>
<dbReference type="OrthoDB" id="14725at2157"/>
<dbReference type="GO" id="GO:0008173">
    <property type="term" value="F:RNA methyltransferase activity"/>
    <property type="evidence" value="ECO:0007669"/>
    <property type="project" value="InterPro"/>
</dbReference>
<evidence type="ECO:0000313" key="9">
    <source>
        <dbReference type="Proteomes" id="UP000582213"/>
    </source>
</evidence>
<accession>A0A650CEQ0</accession>
<evidence type="ECO:0000313" key="7">
    <source>
        <dbReference type="EMBL" id="QGR16333.1"/>
    </source>
</evidence>
<dbReference type="CDD" id="cd02440">
    <property type="entry name" value="AdoMet_MTases"/>
    <property type="match status" value="1"/>
</dbReference>
<dbReference type="AlphaFoldDB" id="A0A650CEQ0"/>
<dbReference type="PANTHER" id="PTHR22807:SF70">
    <property type="entry name" value="TRNA_RRNA CYTOSINE-C5-METHYLASE, NOL1_NOP2_SUN FAMILY, FUSED TO N-TERMINAL NUSB REGULATOR DOMAIN"/>
    <property type="match status" value="1"/>
</dbReference>
<evidence type="ECO:0000259" key="5">
    <source>
        <dbReference type="PROSITE" id="PS51686"/>
    </source>
</evidence>
<organism evidence="7 8">
    <name type="scientific">Sulfurisphaera ohwakuensis</name>
    <dbReference type="NCBI Taxonomy" id="69656"/>
    <lineage>
        <taxon>Archaea</taxon>
        <taxon>Thermoproteota</taxon>
        <taxon>Thermoprotei</taxon>
        <taxon>Sulfolobales</taxon>
        <taxon>Sulfolobaceae</taxon>
        <taxon>Sulfurisphaera</taxon>
    </lineage>
</organism>
<dbReference type="GO" id="GO:0001510">
    <property type="term" value="P:RNA methylation"/>
    <property type="evidence" value="ECO:0007669"/>
    <property type="project" value="InterPro"/>
</dbReference>
<dbReference type="SUPFAM" id="SSF53335">
    <property type="entry name" value="S-adenosyl-L-methionine-dependent methyltransferases"/>
    <property type="match status" value="1"/>
</dbReference>
<dbReference type="InterPro" id="IPR029063">
    <property type="entry name" value="SAM-dependent_MTases_sf"/>
</dbReference>
<evidence type="ECO:0000256" key="4">
    <source>
        <dbReference type="ARBA" id="ARBA00022884"/>
    </source>
</evidence>
<reference evidence="7 8" key="1">
    <citation type="submission" date="2019-10" db="EMBL/GenBank/DDBJ databases">
        <title>Genome Sequences from Six Type Strain Members of the Archaeal Family Sulfolobaceae: Acidianus ambivalens, Acidianus infernus, Metallosphaera prunae, Stygiolobus azoricus, Sulfolobus metallicus, and Sulfurisphaera ohwakuensis.</title>
        <authorList>
            <person name="Counts J.A."/>
            <person name="Kelly R.M."/>
        </authorList>
    </citation>
    <scope>NUCLEOTIDE SEQUENCE [LARGE SCALE GENOMIC DNA]</scope>
    <source>
        <strain evidence="7 8">TA-1</strain>
    </source>
</reference>
<dbReference type="GeneID" id="42800238"/>
<feature type="domain" description="SAM-dependent MTase RsmB/NOP-type" evidence="5">
    <location>
        <begin position="103"/>
        <end position="369"/>
    </location>
</feature>
<dbReference type="InterPro" id="IPR001678">
    <property type="entry name" value="MeTrfase_RsmB-F_NOP2_dom"/>
</dbReference>
<dbReference type="PRINTS" id="PR02008">
    <property type="entry name" value="RCMTFAMILY"/>
</dbReference>
<evidence type="ECO:0000256" key="2">
    <source>
        <dbReference type="ARBA" id="ARBA00022679"/>
    </source>
</evidence>
<dbReference type="Gene3D" id="3.40.50.150">
    <property type="entry name" value="Vaccinia Virus protein VP39"/>
    <property type="match status" value="1"/>
</dbReference>
<keyword evidence="3" id="KW-0949">S-adenosyl-L-methionine</keyword>
<keyword evidence="4" id="KW-0694">RNA-binding</keyword>
<dbReference type="EMBL" id="JACHFY010000015">
    <property type="protein sequence ID" value="MBB5254405.1"/>
    <property type="molecule type" value="Genomic_DNA"/>
</dbReference>
<dbReference type="InterPro" id="IPR049560">
    <property type="entry name" value="MeTrfase_RsmB-F_NOP2_cat"/>
</dbReference>
<dbReference type="RefSeq" id="WP_156013891.1">
    <property type="nucleotide sequence ID" value="NZ_CP045484.1"/>
</dbReference>
<reference evidence="6 9" key="2">
    <citation type="submission" date="2020-08" db="EMBL/GenBank/DDBJ databases">
        <title>Genomic Encyclopedia of Type Strains, Phase IV (KMG-IV): sequencing the most valuable type-strain genomes for metagenomic binning, comparative biology and taxonomic classification.</title>
        <authorList>
            <person name="Goeker M."/>
        </authorList>
    </citation>
    <scope>NUCLEOTIDE SEQUENCE [LARGE SCALE GENOMIC DNA]</scope>
    <source>
        <strain evidence="6 9">DSM 12421</strain>
    </source>
</reference>
<dbReference type="PROSITE" id="PS51686">
    <property type="entry name" value="SAM_MT_RSMB_NOP"/>
    <property type="match status" value="1"/>
</dbReference>
<keyword evidence="1 7" id="KW-0489">Methyltransferase</keyword>
<dbReference type="KEGG" id="soh:D1869_03290"/>
<keyword evidence="2 7" id="KW-0808">Transferase</keyword>
<dbReference type="EMBL" id="CP045484">
    <property type="protein sequence ID" value="QGR16333.1"/>
    <property type="molecule type" value="Genomic_DNA"/>
</dbReference>
<evidence type="ECO:0000313" key="8">
    <source>
        <dbReference type="Proteomes" id="UP000427373"/>
    </source>
</evidence>
<dbReference type="GO" id="GO:0003723">
    <property type="term" value="F:RNA binding"/>
    <property type="evidence" value="ECO:0007669"/>
    <property type="project" value="UniProtKB-KW"/>
</dbReference>
<gene>
    <name evidence="7" type="ORF">D1869_03290</name>
    <name evidence="6" type="ORF">HNQ62_002179</name>
</gene>